<feature type="compositionally biased region" description="Low complexity" evidence="1">
    <location>
        <begin position="204"/>
        <end position="229"/>
    </location>
</feature>
<evidence type="ECO:0000313" key="4">
    <source>
        <dbReference type="Proteomes" id="UP000248706"/>
    </source>
</evidence>
<evidence type="ECO:0000313" key="3">
    <source>
        <dbReference type="EMBL" id="RAQ95595.1"/>
    </source>
</evidence>
<feature type="region of interest" description="Disordered" evidence="1">
    <location>
        <begin position="289"/>
        <end position="326"/>
    </location>
</feature>
<dbReference type="AlphaFoldDB" id="A0A328VN79"/>
<feature type="region of interest" description="Disordered" evidence="1">
    <location>
        <begin position="425"/>
        <end position="455"/>
    </location>
</feature>
<organism evidence="3 4">
    <name type="scientific">Thermogemmatispora tikiterensis</name>
    <dbReference type="NCBI Taxonomy" id="1825093"/>
    <lineage>
        <taxon>Bacteria</taxon>
        <taxon>Bacillati</taxon>
        <taxon>Chloroflexota</taxon>
        <taxon>Ktedonobacteria</taxon>
        <taxon>Thermogemmatisporales</taxon>
        <taxon>Thermogemmatisporaceae</taxon>
        <taxon>Thermogemmatispora</taxon>
    </lineage>
</organism>
<feature type="region of interest" description="Disordered" evidence="1">
    <location>
        <begin position="157"/>
        <end position="257"/>
    </location>
</feature>
<accession>A0A328VN79</accession>
<dbReference type="SUPFAM" id="SSF160246">
    <property type="entry name" value="EspE N-terminal domain-like"/>
    <property type="match status" value="1"/>
</dbReference>
<sequence length="530" mass="56102">MSTVSFATTLDRVNLADLLRRLEAHEKSGMLVVKQGALWVELYFSQGRLLCIGPVRAQLTLGDRLVQAGVISQAALSNAMTVLRERGEEPGETRIALILMELGYATREQLRAWAAREASRVLEVLLSWRSGEVYFEEGRTPPPSRLLVSLSPSTLLPAPSAHSAPAPSSQLIQNQGSFSGSDPVSAPAAAYPGSLPPSQVPYEQPLLSQPLSPSSQPQPPQLAAQGSGQISQQLAPTSQPRVTQALPETGAAPQRQERARIDLSSLFDPDALARLSAVASDAPSSTATANAAEAASAQRQPSVAQQAAPTSAASANLPAPRPIMTPYTPRRVDVSFIHPEARLIPPDLQALRSGSVEIPLTPDEWRVFGCITGETTPLQIAQRLGMPLEQVYVVIGELMALGLIQHPYSMQPQYPVQEFSPAALPPMADPSASQSQMSSSPPWVPAQAQAWPAPPQTPQITGAFAPTAAAVPQSPIYVETESQWGNGGNGARFIVGRGWGVQPTRPLSPGSPAQPPYPASVPVGGSQPGR</sequence>
<name>A0A328VN79_9CHLR</name>
<dbReference type="InterPro" id="IPR037257">
    <property type="entry name" value="T2SS_E_N_sf"/>
</dbReference>
<evidence type="ECO:0000256" key="1">
    <source>
        <dbReference type="SAM" id="MobiDB-lite"/>
    </source>
</evidence>
<feature type="compositionally biased region" description="Polar residues" evidence="1">
    <location>
        <begin position="172"/>
        <end position="182"/>
    </location>
</feature>
<dbReference type="EMBL" id="MCIF01000002">
    <property type="protein sequence ID" value="RAQ95595.1"/>
    <property type="molecule type" value="Genomic_DNA"/>
</dbReference>
<reference evidence="3 4" key="1">
    <citation type="submission" date="2016-08" db="EMBL/GenBank/DDBJ databases">
        <title>Analysis of Carbohydrate Active Enzymes in Thermogemmatispora T81 Reveals Carbohydrate Degradation Ability.</title>
        <authorList>
            <person name="Tomazini A."/>
            <person name="Lal S."/>
            <person name="Stott M."/>
            <person name="Henrissat B."/>
            <person name="Polikarpov I."/>
            <person name="Sparling R."/>
            <person name="Levin D.B."/>
        </authorList>
    </citation>
    <scope>NUCLEOTIDE SEQUENCE [LARGE SCALE GENOMIC DNA]</scope>
    <source>
        <strain evidence="3 4">T81</strain>
    </source>
</reference>
<dbReference type="InterPro" id="IPR025497">
    <property type="entry name" value="PatA-like_N"/>
</dbReference>
<dbReference type="Pfam" id="PF14332">
    <property type="entry name" value="DUF4388"/>
    <property type="match status" value="1"/>
</dbReference>
<comment type="caution">
    <text evidence="3">The sequence shown here is derived from an EMBL/GenBank/DDBJ whole genome shotgun (WGS) entry which is preliminary data.</text>
</comment>
<feature type="domain" description="PatA-like N-terminal" evidence="2">
    <location>
        <begin position="9"/>
        <end position="152"/>
    </location>
</feature>
<evidence type="ECO:0000259" key="2">
    <source>
        <dbReference type="Pfam" id="PF14332"/>
    </source>
</evidence>
<feature type="compositionally biased region" description="Low complexity" evidence="1">
    <location>
        <begin position="289"/>
        <end position="318"/>
    </location>
</feature>
<feature type="compositionally biased region" description="Low complexity" evidence="1">
    <location>
        <begin position="157"/>
        <end position="171"/>
    </location>
</feature>
<proteinExistence type="predicted"/>
<gene>
    <name evidence="3" type="ORF">A4R35_08620</name>
</gene>
<dbReference type="Proteomes" id="UP000248706">
    <property type="component" value="Unassembled WGS sequence"/>
</dbReference>
<feature type="compositionally biased region" description="Low complexity" evidence="1">
    <location>
        <begin position="429"/>
        <end position="451"/>
    </location>
</feature>
<feature type="compositionally biased region" description="Polar residues" evidence="1">
    <location>
        <begin position="230"/>
        <end position="242"/>
    </location>
</feature>
<dbReference type="RefSeq" id="WP_189361558.1">
    <property type="nucleotide sequence ID" value="NZ_MCIF01000002.1"/>
</dbReference>
<feature type="region of interest" description="Disordered" evidence="1">
    <location>
        <begin position="481"/>
        <end position="530"/>
    </location>
</feature>
<protein>
    <recommendedName>
        <fullName evidence="2">PatA-like N-terminal domain-containing protein</fullName>
    </recommendedName>
</protein>
<keyword evidence="4" id="KW-1185">Reference proteome</keyword>